<feature type="transmembrane region" description="Helical" evidence="1">
    <location>
        <begin position="87"/>
        <end position="111"/>
    </location>
</feature>
<keyword evidence="1" id="KW-1133">Transmembrane helix</keyword>
<accession>A0A7X0FMJ4</accession>
<protein>
    <submittedName>
        <fullName evidence="2">Uncharacterized protein</fullName>
    </submittedName>
</protein>
<feature type="transmembrane region" description="Helical" evidence="1">
    <location>
        <begin position="58"/>
        <end position="75"/>
    </location>
</feature>
<feature type="transmembrane region" description="Helical" evidence="1">
    <location>
        <begin position="166"/>
        <end position="187"/>
    </location>
</feature>
<dbReference type="AlphaFoldDB" id="A0A7X0FMJ4"/>
<organism evidence="2 3">
    <name type="scientific">Microbacterium thalassium</name>
    <dbReference type="NCBI Taxonomy" id="362649"/>
    <lineage>
        <taxon>Bacteria</taxon>
        <taxon>Bacillati</taxon>
        <taxon>Actinomycetota</taxon>
        <taxon>Actinomycetes</taxon>
        <taxon>Micrococcales</taxon>
        <taxon>Microbacteriaceae</taxon>
        <taxon>Microbacterium</taxon>
    </lineage>
</organism>
<gene>
    <name evidence="2" type="ORF">HD594_000546</name>
</gene>
<evidence type="ECO:0000313" key="2">
    <source>
        <dbReference type="EMBL" id="MBB6390233.1"/>
    </source>
</evidence>
<keyword evidence="1" id="KW-0812">Transmembrane</keyword>
<keyword evidence="1" id="KW-0472">Membrane</keyword>
<feature type="transmembrane region" description="Helical" evidence="1">
    <location>
        <begin position="136"/>
        <end position="159"/>
    </location>
</feature>
<dbReference type="RefSeq" id="WP_184749502.1">
    <property type="nucleotide sequence ID" value="NZ_BAAAJR010000003.1"/>
</dbReference>
<reference evidence="2 3" key="1">
    <citation type="submission" date="2020-08" db="EMBL/GenBank/DDBJ databases">
        <title>Sequencing the genomes of 1000 actinobacteria strains.</title>
        <authorList>
            <person name="Klenk H.-P."/>
        </authorList>
    </citation>
    <scope>NUCLEOTIDE SEQUENCE [LARGE SCALE GENOMIC DNA]</scope>
    <source>
        <strain evidence="2 3">DSM 12511</strain>
    </source>
</reference>
<evidence type="ECO:0000313" key="3">
    <source>
        <dbReference type="Proteomes" id="UP000537775"/>
    </source>
</evidence>
<dbReference type="EMBL" id="JACHML010000001">
    <property type="protein sequence ID" value="MBB6390233.1"/>
    <property type="molecule type" value="Genomic_DNA"/>
</dbReference>
<feature type="transmembrane region" description="Helical" evidence="1">
    <location>
        <begin position="12"/>
        <end position="38"/>
    </location>
</feature>
<evidence type="ECO:0000256" key="1">
    <source>
        <dbReference type="SAM" id="Phobius"/>
    </source>
</evidence>
<proteinExistence type="predicted"/>
<name>A0A7X0FMJ4_9MICO</name>
<dbReference type="Proteomes" id="UP000537775">
    <property type="component" value="Unassembled WGS sequence"/>
</dbReference>
<sequence length="231" mass="24876">MTRILNVIRMQLVNRAAFVWIPVIILFGSLTMTLAVYAIIASSGIPGPYYGGGAQAPLWYFGVVGIQALALTFPFSQAMSVTRREFFLGTILTAMLTSAILAAVFVVGGFLEEATAGWGMQGYFFLLPWVWEAGPAAAGLFFFALTLTFFIVGFWIATVYRRFGSLALTLLLVGLGALLVAALFVIARLNAWADVFAWFAELGALGLGLWGLVLVVVLGGVSFLTLRRATV</sequence>
<feature type="transmembrane region" description="Helical" evidence="1">
    <location>
        <begin position="207"/>
        <end position="226"/>
    </location>
</feature>
<keyword evidence="3" id="KW-1185">Reference proteome</keyword>
<comment type="caution">
    <text evidence="2">The sequence shown here is derived from an EMBL/GenBank/DDBJ whole genome shotgun (WGS) entry which is preliminary data.</text>
</comment>